<evidence type="ECO:0000259" key="5">
    <source>
        <dbReference type="Pfam" id="PF00534"/>
    </source>
</evidence>
<dbReference type="Gene3D" id="3.90.550.10">
    <property type="entry name" value="Spore Coat Polysaccharide Biosynthesis Protein SpsA, Chain A"/>
    <property type="match status" value="1"/>
</dbReference>
<protein>
    <submittedName>
        <fullName evidence="7">Glycosyl transferase family 2</fullName>
    </submittedName>
</protein>
<proteinExistence type="inferred from homology"/>
<dbReference type="Gene3D" id="3.40.50.2000">
    <property type="entry name" value="Glycogen Phosphorylase B"/>
    <property type="match status" value="1"/>
</dbReference>
<sequence>MPFEPSVSIVIVNLNGLRHLDECFKSIQRLDYPKDKIEVVLVDNGSKDGSVEFVREKYRWVKLIRNTKNEGFAKPSNDGARAASGEYVAFLNNDMKVHKRWLAELVRSIEVNQATCAGSVILNWNGELLDFAGGSLTFYGMGFQDHFHEPIKELEPLFTQDKDLFFACGGAMLVDRKIFLEIGGFDEDFFAYFEDADLGWRMNTLGYRVVLSAKSRVNHKHHSTGSTFARERMRYLYFRNSLYTVYKNSSDEMLNKAFWPTLLMNNALIFKESGLNEEDYDLRISSGDFIHQEAHITHLGASHLAAQNAFVRNLRVMTEKRAYIQQNRKMDDDKIAAFFTDPFACVGADAYAYHALKYDLIHLFGIDQAFHHPFKRKVLLVTADQTGKKMAGPAIRYFEFAKAISKTCDVTLASYGMEGLEDTRFKTVQYTFEMEDKLCQAAVEADVILLQGFILDNTRSFPDIAKQKYLIFDLYDPFVIENIEALKDQPLTHRRGNAAYSLKALLKQLRLGDFFVAANIVQRDYWMGMLTSVNRISPEAYDISNNFSKMINLVPFGIADEEPVHARDVLRGVWPGINKEDFILIWGGGVWNWFDPISLIKAVKILSEERSDIKLFFLGVKRPNPTTPEIRMLNDAVALAKELDLYDRHVFFNFDWVDYNDRQNYLLEADAGVSFHFDTVETHFSFRTRILDYLWANLPIIGTEGDYFAELIREKEMGVTVGFQAVDEIAQAIRKLADDKAFYARCKEHIAQVAEDYRWSKVSKPIVDFCQNPVHLRDLTFHIAELESGEREEVREIDRLPSVGRPARRGSVQQMLYEIEQRQIELQKSIRRVSHDGRDANERLAELQTWSYMMNDRFNKFKGIANPFKFLKRLFRRR</sequence>
<evidence type="ECO:0000256" key="2">
    <source>
        <dbReference type="ARBA" id="ARBA00006739"/>
    </source>
</evidence>
<dbReference type="RefSeq" id="WP_013485425.1">
    <property type="nucleotide sequence ID" value="NC_014828.1"/>
</dbReference>
<dbReference type="KEGG" id="eha:Ethha_1534"/>
<organism evidence="7 8">
    <name type="scientific">Ethanoligenens harbinense (strain DSM 18485 / JCM 12961 / CGMCC 1.5033 / YUAN-3)</name>
    <dbReference type="NCBI Taxonomy" id="663278"/>
    <lineage>
        <taxon>Bacteria</taxon>
        <taxon>Bacillati</taxon>
        <taxon>Bacillota</taxon>
        <taxon>Clostridia</taxon>
        <taxon>Eubacteriales</taxon>
        <taxon>Oscillospiraceae</taxon>
        <taxon>Ethanoligenens</taxon>
    </lineage>
</organism>
<dbReference type="SUPFAM" id="SSF53448">
    <property type="entry name" value="Nucleotide-diphospho-sugar transferases"/>
    <property type="match status" value="1"/>
</dbReference>
<dbReference type="eggNOG" id="COG1216">
    <property type="taxonomic scope" value="Bacteria"/>
</dbReference>
<accession>E6U851</accession>
<evidence type="ECO:0000256" key="4">
    <source>
        <dbReference type="ARBA" id="ARBA00022679"/>
    </source>
</evidence>
<dbReference type="EMBL" id="CP002400">
    <property type="protein sequence ID" value="ADU27070.1"/>
    <property type="molecule type" value="Genomic_DNA"/>
</dbReference>
<dbReference type="Proteomes" id="UP000001551">
    <property type="component" value="Chromosome"/>
</dbReference>
<dbReference type="PANTHER" id="PTHR43179:SF12">
    <property type="entry name" value="GALACTOFURANOSYLTRANSFERASE GLFT2"/>
    <property type="match status" value="1"/>
</dbReference>
<evidence type="ECO:0000259" key="6">
    <source>
        <dbReference type="Pfam" id="PF00535"/>
    </source>
</evidence>
<keyword evidence="3" id="KW-0328">Glycosyltransferase</keyword>
<dbReference type="eggNOG" id="COG0438">
    <property type="taxonomic scope" value="Bacteria"/>
</dbReference>
<name>E6U851_ETHHY</name>
<feature type="domain" description="Glycosyltransferase 2-like" evidence="6">
    <location>
        <begin position="8"/>
        <end position="182"/>
    </location>
</feature>
<dbReference type="InterPro" id="IPR029044">
    <property type="entry name" value="Nucleotide-diphossugar_trans"/>
</dbReference>
<evidence type="ECO:0000256" key="3">
    <source>
        <dbReference type="ARBA" id="ARBA00022676"/>
    </source>
</evidence>
<dbReference type="InterPro" id="IPR001173">
    <property type="entry name" value="Glyco_trans_2-like"/>
</dbReference>
<dbReference type="Pfam" id="PF00535">
    <property type="entry name" value="Glycos_transf_2"/>
    <property type="match status" value="1"/>
</dbReference>
<comment type="pathway">
    <text evidence="1">Cell wall biogenesis; cell wall polysaccharide biosynthesis.</text>
</comment>
<comment type="similarity">
    <text evidence="2">Belongs to the glycosyltransferase 2 family.</text>
</comment>
<dbReference type="STRING" id="663278.Ethha_1534"/>
<keyword evidence="8" id="KW-1185">Reference proteome</keyword>
<dbReference type="GO" id="GO:0016757">
    <property type="term" value="F:glycosyltransferase activity"/>
    <property type="evidence" value="ECO:0007669"/>
    <property type="project" value="UniProtKB-KW"/>
</dbReference>
<keyword evidence="4 7" id="KW-0808">Transferase</keyword>
<dbReference type="AlphaFoldDB" id="E6U851"/>
<dbReference type="HOGENOM" id="CLU_010884_0_0_9"/>
<feature type="domain" description="Glycosyl transferase family 1" evidence="5">
    <location>
        <begin position="597"/>
        <end position="749"/>
    </location>
</feature>
<dbReference type="PANTHER" id="PTHR43179">
    <property type="entry name" value="RHAMNOSYLTRANSFERASE WBBL"/>
    <property type="match status" value="1"/>
</dbReference>
<gene>
    <name evidence="7" type="ordered locus">Ethha_1534</name>
</gene>
<evidence type="ECO:0000313" key="8">
    <source>
        <dbReference type="Proteomes" id="UP000001551"/>
    </source>
</evidence>
<evidence type="ECO:0000256" key="1">
    <source>
        <dbReference type="ARBA" id="ARBA00004776"/>
    </source>
</evidence>
<dbReference type="Pfam" id="PF00534">
    <property type="entry name" value="Glycos_transf_1"/>
    <property type="match status" value="1"/>
</dbReference>
<dbReference type="InterPro" id="IPR001296">
    <property type="entry name" value="Glyco_trans_1"/>
</dbReference>
<evidence type="ECO:0000313" key="7">
    <source>
        <dbReference type="EMBL" id="ADU27070.1"/>
    </source>
</evidence>
<dbReference type="SUPFAM" id="SSF53756">
    <property type="entry name" value="UDP-Glycosyltransferase/glycogen phosphorylase"/>
    <property type="match status" value="1"/>
</dbReference>
<dbReference type="CDD" id="cd04186">
    <property type="entry name" value="GT_2_like_c"/>
    <property type="match status" value="1"/>
</dbReference>
<reference evidence="7 8" key="1">
    <citation type="submission" date="2010-12" db="EMBL/GenBank/DDBJ databases">
        <title>Complete sequence of Ethanoligenens harbinense YUAN-3.</title>
        <authorList>
            <person name="Lucas S."/>
            <person name="Copeland A."/>
            <person name="Lapidus A."/>
            <person name="Cheng J.-F."/>
            <person name="Bruce D."/>
            <person name="Goodwin L."/>
            <person name="Pitluck S."/>
            <person name="Chertkov O."/>
            <person name="Misra M."/>
            <person name="Detter J.C."/>
            <person name="Han C."/>
            <person name="Tapia R."/>
            <person name="Land M."/>
            <person name="Hauser L."/>
            <person name="Jeffries C."/>
            <person name="Kyrpides N."/>
            <person name="Ivanova N."/>
            <person name="Mikhailova N."/>
            <person name="Wang A."/>
            <person name="Mouttaki H."/>
            <person name="He Z."/>
            <person name="Zhou J."/>
            <person name="Hemme C.L."/>
            <person name="Woyke T."/>
        </authorList>
    </citation>
    <scope>NUCLEOTIDE SEQUENCE [LARGE SCALE GENOMIC DNA]</scope>
    <source>
        <strain evidence="8">DSM 18485 / JCM 12961 / CGMCC 1.5033 / YUAN-3</strain>
    </source>
</reference>